<evidence type="ECO:0000259" key="2">
    <source>
        <dbReference type="Pfam" id="PF16036"/>
    </source>
</evidence>
<keyword evidence="4" id="KW-1185">Reference proteome</keyword>
<dbReference type="Proteomes" id="UP000502041">
    <property type="component" value="Chromosome"/>
</dbReference>
<feature type="chain" id="PRO_5026357648" description="Chalcone isomerase domain-containing protein" evidence="1">
    <location>
        <begin position="36"/>
        <end position="204"/>
    </location>
</feature>
<dbReference type="AlphaFoldDB" id="A0A6H2HE21"/>
<proteinExistence type="predicted"/>
<feature type="domain" description="Chalcone isomerase" evidence="2">
    <location>
        <begin position="73"/>
        <end position="200"/>
    </location>
</feature>
<dbReference type="Pfam" id="PF16036">
    <property type="entry name" value="Chalcone_3"/>
    <property type="match status" value="1"/>
</dbReference>
<reference evidence="3 4" key="1">
    <citation type="submission" date="2020-04" db="EMBL/GenBank/DDBJ databases">
        <title>Complete genome of a Psychrophilic, Marine, Gas Vacuolate Bacterium Polaromonas vacuolata KCTC 22033T.</title>
        <authorList>
            <person name="Hwang K."/>
            <person name="Kim K.M."/>
        </authorList>
    </citation>
    <scope>NUCLEOTIDE SEQUENCE [LARGE SCALE GENOMIC DNA]</scope>
    <source>
        <strain evidence="3 4">KCTC 22033</strain>
    </source>
</reference>
<evidence type="ECO:0000256" key="1">
    <source>
        <dbReference type="SAM" id="SignalP"/>
    </source>
</evidence>
<sequence length="204" mass="22998">MLCNTRCANCEPMMKRKIQPSLLISLVLLSSPLLAQTAPSAALDSKTDTRIELQQQLPQGKLLGKTKLTIWGFQIYNARLWVAPGFRTDQIDNSAFALELAYLRDFSSTDVAERSIEEMRRFASLSQAQTTAWTAELMRVIPNVKKGDRIMAVNLPGEGVRFLFNGKPNGEILDKQFSRLFFSIWLSPKTSEPKMREELLLGAM</sequence>
<evidence type="ECO:0000313" key="4">
    <source>
        <dbReference type="Proteomes" id="UP000502041"/>
    </source>
</evidence>
<accession>A0A6H2HE21</accession>
<feature type="signal peptide" evidence="1">
    <location>
        <begin position="1"/>
        <end position="35"/>
    </location>
</feature>
<gene>
    <name evidence="3" type="ORF">HC248_03468</name>
</gene>
<keyword evidence="1" id="KW-0732">Signal</keyword>
<organism evidence="3 4">
    <name type="scientific">Polaromonas vacuolata</name>
    <dbReference type="NCBI Taxonomy" id="37448"/>
    <lineage>
        <taxon>Bacteria</taxon>
        <taxon>Pseudomonadati</taxon>
        <taxon>Pseudomonadota</taxon>
        <taxon>Betaproteobacteria</taxon>
        <taxon>Burkholderiales</taxon>
        <taxon>Comamonadaceae</taxon>
        <taxon>Polaromonas</taxon>
    </lineage>
</organism>
<dbReference type="InterPro" id="IPR016087">
    <property type="entry name" value="Chalcone_isomerase"/>
</dbReference>
<name>A0A6H2HE21_9BURK</name>
<dbReference type="KEGG" id="pvac:HC248_03468"/>
<dbReference type="EMBL" id="CP051461">
    <property type="protein sequence ID" value="QJC58131.1"/>
    <property type="molecule type" value="Genomic_DNA"/>
</dbReference>
<evidence type="ECO:0000313" key="3">
    <source>
        <dbReference type="EMBL" id="QJC58131.1"/>
    </source>
</evidence>
<protein>
    <recommendedName>
        <fullName evidence="2">Chalcone isomerase domain-containing protein</fullName>
    </recommendedName>
</protein>